<dbReference type="EMBL" id="KE504139">
    <property type="protein sequence ID" value="EPT01903.1"/>
    <property type="molecule type" value="Genomic_DNA"/>
</dbReference>
<name>S8EBA2_FOMSC</name>
<organism evidence="2 3">
    <name type="scientific">Fomitopsis schrenkii</name>
    <name type="common">Brown rot fungus</name>
    <dbReference type="NCBI Taxonomy" id="2126942"/>
    <lineage>
        <taxon>Eukaryota</taxon>
        <taxon>Fungi</taxon>
        <taxon>Dikarya</taxon>
        <taxon>Basidiomycota</taxon>
        <taxon>Agaricomycotina</taxon>
        <taxon>Agaricomycetes</taxon>
        <taxon>Polyporales</taxon>
        <taxon>Fomitopsis</taxon>
    </lineage>
</organism>
<dbReference type="HOGENOM" id="CLU_037872_0_0_1"/>
<sequence>MPGCYLPRVTTLDLTNIDWTITCPHVSFFDFLTLYSGVTELELQRCRFKNASQLRRLINALPGLNKLWLLGIDGSTLCDVPTTTVLRPALNANRIQGITLSDHLKHTDPSGFVGSRDAIRNILAFCTQYSSISELFLDLKLLDSIACLLQLLHHFPLLSTLGLEGDPYTSSVDVSEWQRFELGALRQTHNRLSNLHLTYVPTIAALSLMQLFATPEACSKLEEIDVVHSDGTGPFARFLQAMQDTLRLAGAALRDFAFTWDCDQGPLLERGPEWDFAANISLTKLLVTLQPPPRLYAIESILVSMISSITSPCLEAASIYLAVTDPSTSEAHQPFSGGNVLQCRGSKAVDDFHTILNASHFHGLPPRSVGISIYARKSTLTATIEVVRPIKSRLDKLFAPWLARNVLKISCNPEPEEEEEDEEEDEDEDSISDTNVSTEAATHAHTDQVDPENNA</sequence>
<gene>
    <name evidence="2" type="ORF">FOMPIDRAFT_1048496</name>
</gene>
<protein>
    <recommendedName>
        <fullName evidence="4">F-box domain-containing protein</fullName>
    </recommendedName>
</protein>
<feature type="region of interest" description="Disordered" evidence="1">
    <location>
        <begin position="410"/>
        <end position="455"/>
    </location>
</feature>
<dbReference type="Proteomes" id="UP000015241">
    <property type="component" value="Unassembled WGS sequence"/>
</dbReference>
<accession>S8EBA2</accession>
<dbReference type="OrthoDB" id="2801588at2759"/>
<keyword evidence="3" id="KW-1185">Reference proteome</keyword>
<feature type="compositionally biased region" description="Acidic residues" evidence="1">
    <location>
        <begin position="414"/>
        <end position="431"/>
    </location>
</feature>
<proteinExistence type="predicted"/>
<dbReference type="SUPFAM" id="SSF52047">
    <property type="entry name" value="RNI-like"/>
    <property type="match status" value="1"/>
</dbReference>
<evidence type="ECO:0000313" key="3">
    <source>
        <dbReference type="Proteomes" id="UP000015241"/>
    </source>
</evidence>
<evidence type="ECO:0008006" key="4">
    <source>
        <dbReference type="Google" id="ProtNLM"/>
    </source>
</evidence>
<dbReference type="AlphaFoldDB" id="S8EBA2"/>
<dbReference type="InParanoid" id="S8EBA2"/>
<evidence type="ECO:0000256" key="1">
    <source>
        <dbReference type="SAM" id="MobiDB-lite"/>
    </source>
</evidence>
<reference evidence="2 3" key="1">
    <citation type="journal article" date="2012" name="Science">
        <title>The Paleozoic origin of enzymatic lignin decomposition reconstructed from 31 fungal genomes.</title>
        <authorList>
            <person name="Floudas D."/>
            <person name="Binder M."/>
            <person name="Riley R."/>
            <person name="Barry K."/>
            <person name="Blanchette R.A."/>
            <person name="Henrissat B."/>
            <person name="Martinez A.T."/>
            <person name="Otillar R."/>
            <person name="Spatafora J.W."/>
            <person name="Yadav J.S."/>
            <person name="Aerts A."/>
            <person name="Benoit I."/>
            <person name="Boyd A."/>
            <person name="Carlson A."/>
            <person name="Copeland A."/>
            <person name="Coutinho P.M."/>
            <person name="de Vries R.P."/>
            <person name="Ferreira P."/>
            <person name="Findley K."/>
            <person name="Foster B."/>
            <person name="Gaskell J."/>
            <person name="Glotzer D."/>
            <person name="Gorecki P."/>
            <person name="Heitman J."/>
            <person name="Hesse C."/>
            <person name="Hori C."/>
            <person name="Igarashi K."/>
            <person name="Jurgens J.A."/>
            <person name="Kallen N."/>
            <person name="Kersten P."/>
            <person name="Kohler A."/>
            <person name="Kuees U."/>
            <person name="Kumar T.K.A."/>
            <person name="Kuo A."/>
            <person name="LaButti K."/>
            <person name="Larrondo L.F."/>
            <person name="Lindquist E."/>
            <person name="Ling A."/>
            <person name="Lombard V."/>
            <person name="Lucas S."/>
            <person name="Lundell T."/>
            <person name="Martin R."/>
            <person name="McLaughlin D.J."/>
            <person name="Morgenstern I."/>
            <person name="Morin E."/>
            <person name="Murat C."/>
            <person name="Nagy L.G."/>
            <person name="Nolan M."/>
            <person name="Ohm R.A."/>
            <person name="Patyshakuliyeva A."/>
            <person name="Rokas A."/>
            <person name="Ruiz-Duenas F.J."/>
            <person name="Sabat G."/>
            <person name="Salamov A."/>
            <person name="Samejima M."/>
            <person name="Schmutz J."/>
            <person name="Slot J.C."/>
            <person name="St John F."/>
            <person name="Stenlid J."/>
            <person name="Sun H."/>
            <person name="Sun S."/>
            <person name="Syed K."/>
            <person name="Tsang A."/>
            <person name="Wiebenga A."/>
            <person name="Young D."/>
            <person name="Pisabarro A."/>
            <person name="Eastwood D.C."/>
            <person name="Martin F."/>
            <person name="Cullen D."/>
            <person name="Grigoriev I.V."/>
            <person name="Hibbett D.S."/>
        </authorList>
    </citation>
    <scope>NUCLEOTIDE SEQUENCE</scope>
    <source>
        <strain evidence="3">FP-58527</strain>
    </source>
</reference>
<evidence type="ECO:0000313" key="2">
    <source>
        <dbReference type="EMBL" id="EPT01903.1"/>
    </source>
</evidence>
<dbReference type="STRING" id="743788.S8EBA2"/>